<evidence type="ECO:0000313" key="4">
    <source>
        <dbReference type="Proteomes" id="UP000216035"/>
    </source>
</evidence>
<dbReference type="Pfam" id="PF13739">
    <property type="entry name" value="PdaC"/>
    <property type="match status" value="1"/>
</dbReference>
<feature type="domain" description="Deacetylase PdaC" evidence="2">
    <location>
        <begin position="36"/>
        <end position="140"/>
    </location>
</feature>
<dbReference type="Pfam" id="PF11738">
    <property type="entry name" value="DUF3298"/>
    <property type="match status" value="1"/>
</dbReference>
<evidence type="ECO:0008006" key="5">
    <source>
        <dbReference type="Google" id="ProtNLM"/>
    </source>
</evidence>
<dbReference type="EMBL" id="NOXX01000226">
    <property type="protein sequence ID" value="OYQ38582.1"/>
    <property type="molecule type" value="Genomic_DNA"/>
</dbReference>
<accession>A0A255ZAX4</accession>
<dbReference type="Gene3D" id="3.90.640.20">
    <property type="entry name" value="Heat-shock cognate protein, ATPase"/>
    <property type="match status" value="1"/>
</dbReference>
<gene>
    <name evidence="3" type="ORF">CHX27_14425</name>
</gene>
<evidence type="ECO:0000259" key="1">
    <source>
        <dbReference type="Pfam" id="PF11738"/>
    </source>
</evidence>
<dbReference type="InterPro" id="IPR021729">
    <property type="entry name" value="DUF3298"/>
</dbReference>
<comment type="caution">
    <text evidence="3">The sequence shown here is derived from an EMBL/GenBank/DDBJ whole genome shotgun (WGS) entry which is preliminary data.</text>
</comment>
<sequence>MNRLVLLLLAVLCFSCDNELKFEQKQYLATSKGADENKGARVEISLPVASNKPIVADSINRKILSVMKEIINYGETPFTSKNYQELANDFISTYDKVSAEFPGDKMAWEAKAVGKFCYESDALLNLEIDYYTFTGGAHGYSGKRSLLFDAGSGKSITEEDLISNPAEFLKIAEIAFRKKYKIANTTPLNEAGFMFETERFQLPQTYFFTKNGLLLYYNVYEIASYAQGPQEVLISYEEAKPFIAIPF</sequence>
<feature type="domain" description="DUF3298" evidence="1">
    <location>
        <begin position="167"/>
        <end position="237"/>
    </location>
</feature>
<reference evidence="3 4" key="1">
    <citation type="submission" date="2017-07" db="EMBL/GenBank/DDBJ databases">
        <title>Flavobacterium cyanobacteriorum sp. nov., isolated from cyanobacterial aggregates in a eutrophic lake.</title>
        <authorList>
            <person name="Cai H."/>
        </authorList>
    </citation>
    <scope>NUCLEOTIDE SEQUENCE [LARGE SCALE GENOMIC DNA]</scope>
    <source>
        <strain evidence="3 4">TH167</strain>
    </source>
</reference>
<protein>
    <recommendedName>
        <fullName evidence="5">DUF3298/DUF4163 domain-containing protein</fullName>
    </recommendedName>
</protein>
<dbReference type="OrthoDB" id="594879at2"/>
<dbReference type="RefSeq" id="WP_094487462.1">
    <property type="nucleotide sequence ID" value="NZ_NOXX01000226.1"/>
</dbReference>
<name>A0A255ZAX4_9FLAO</name>
<evidence type="ECO:0000313" key="3">
    <source>
        <dbReference type="EMBL" id="OYQ38582.1"/>
    </source>
</evidence>
<dbReference type="Gene3D" id="3.30.565.40">
    <property type="entry name" value="Fervidobacterium nodosum Rt17-B1 like"/>
    <property type="match status" value="1"/>
</dbReference>
<proteinExistence type="predicted"/>
<organism evidence="3 4">
    <name type="scientific">Flavobacterium aurantiibacter</name>
    <dbReference type="NCBI Taxonomy" id="2023067"/>
    <lineage>
        <taxon>Bacteria</taxon>
        <taxon>Pseudomonadati</taxon>
        <taxon>Bacteroidota</taxon>
        <taxon>Flavobacteriia</taxon>
        <taxon>Flavobacteriales</taxon>
        <taxon>Flavobacteriaceae</taxon>
        <taxon>Flavobacterium</taxon>
    </lineage>
</organism>
<dbReference type="InterPro" id="IPR025303">
    <property type="entry name" value="PdaC"/>
</dbReference>
<keyword evidence="4" id="KW-1185">Reference proteome</keyword>
<dbReference type="AlphaFoldDB" id="A0A255ZAX4"/>
<dbReference type="Proteomes" id="UP000216035">
    <property type="component" value="Unassembled WGS sequence"/>
</dbReference>
<dbReference type="InterPro" id="IPR037126">
    <property type="entry name" value="PdaC/RsiV-like_sf"/>
</dbReference>
<evidence type="ECO:0000259" key="2">
    <source>
        <dbReference type="Pfam" id="PF13739"/>
    </source>
</evidence>